<sequence>MGNMVIRMLMTQLAQRYSSKKNERFLIVFGTFYLIAGITLYYFLNDVLLNTWLEWIMQLKPNGMILNIWQQTNLTIKVWLFNIENGEKFVAGTQNIRIREIGPFCFHGHRQRTIIDWPLDYDLIRYNESFHYEFDPEQSVGPLSTTMIKTINLPLLNLILITITYTQMILGFIHRNSSSYLNVNLTEWIKDNNELIIEKSVGEILGIINMNTTTNDDDDSGGNEFGFTFFDSDEIYGPIESYTGYRMKRNFNQYYRYQDRKEFENFQHIACNRLKGTEGSFFGLDKHPDDFVLNIFNPHIASCRSFRFVYNGLNQIDWIQTQRYQWDLEQFSLKYYADNWCYCPEYIDDDDEECDGRFYLNQCSDDDHQQQWLLMTNVHFLHTTNLARIIRGLRPDPLKHQSYIEMEPRFGATIDSRLRIQYNFNLMQPYKFYENFNLNFHHKPSVIPFIWIEECYTMNDGFFKFLLQFCSSFLIIISYFYAFIATFGVCLILIGLIRLLKKFIKRRTAVKNDDNGDDDGDKEKF</sequence>
<keyword evidence="6 13" id="KW-1133">Transmembrane helix</keyword>
<evidence type="ECO:0000256" key="11">
    <source>
        <dbReference type="ARBA" id="ARBA00040821"/>
    </source>
</evidence>
<comment type="caution">
    <text evidence="14">The sequence shown here is derived from an EMBL/GenBank/DDBJ whole genome shotgun (WGS) entry which is preliminary data.</text>
</comment>
<evidence type="ECO:0000313" key="15">
    <source>
        <dbReference type="Proteomes" id="UP000790347"/>
    </source>
</evidence>
<evidence type="ECO:0000256" key="4">
    <source>
        <dbReference type="ARBA" id="ARBA00022475"/>
    </source>
</evidence>
<evidence type="ECO:0000256" key="2">
    <source>
        <dbReference type="ARBA" id="ARBA00004651"/>
    </source>
</evidence>
<dbReference type="InterPro" id="IPR002159">
    <property type="entry name" value="CD36_fam"/>
</dbReference>
<dbReference type="GO" id="GO:0005044">
    <property type="term" value="F:scavenger receptor activity"/>
    <property type="evidence" value="ECO:0007669"/>
    <property type="project" value="TreeGrafter"/>
</dbReference>
<keyword evidence="10" id="KW-0325">Glycoprotein</keyword>
<reference evidence="14" key="1">
    <citation type="submission" date="2013-05" db="EMBL/GenBank/DDBJ databases">
        <authorList>
            <person name="Yim A.K.Y."/>
            <person name="Chan T.F."/>
            <person name="Ji K.M."/>
            <person name="Liu X.Y."/>
            <person name="Zhou J.W."/>
            <person name="Li R.Q."/>
            <person name="Yang K.Y."/>
            <person name="Li J."/>
            <person name="Li M."/>
            <person name="Law P.T.W."/>
            <person name="Wu Y.L."/>
            <person name="Cai Z.L."/>
            <person name="Qin H."/>
            <person name="Bao Y."/>
            <person name="Leung R.K.K."/>
            <person name="Ng P.K.S."/>
            <person name="Zou J."/>
            <person name="Zhong X.J."/>
            <person name="Ran P.X."/>
            <person name="Zhong N.S."/>
            <person name="Liu Z.G."/>
            <person name="Tsui S.K.W."/>
        </authorList>
    </citation>
    <scope>NUCLEOTIDE SEQUENCE</scope>
    <source>
        <strain evidence="14">Derf</strain>
        <tissue evidence="14">Whole organism</tissue>
    </source>
</reference>
<dbReference type="AlphaFoldDB" id="A0A922IG93"/>
<dbReference type="PANTHER" id="PTHR11923">
    <property type="entry name" value="SCAVENGER RECEPTOR CLASS B TYPE-1 SR-B1"/>
    <property type="match status" value="1"/>
</dbReference>
<dbReference type="GO" id="GO:0005737">
    <property type="term" value="C:cytoplasm"/>
    <property type="evidence" value="ECO:0007669"/>
    <property type="project" value="TreeGrafter"/>
</dbReference>
<keyword evidence="15" id="KW-1185">Reference proteome</keyword>
<dbReference type="GO" id="GO:0005901">
    <property type="term" value="C:caveola"/>
    <property type="evidence" value="ECO:0007669"/>
    <property type="project" value="UniProtKB-SubCell"/>
</dbReference>
<dbReference type="EMBL" id="ASGP02000001">
    <property type="protein sequence ID" value="KAH9530331.1"/>
    <property type="molecule type" value="Genomic_DNA"/>
</dbReference>
<dbReference type="Pfam" id="PF01130">
    <property type="entry name" value="CD36"/>
    <property type="match status" value="1"/>
</dbReference>
<evidence type="ECO:0000256" key="12">
    <source>
        <dbReference type="ARBA" id="ARBA00042244"/>
    </source>
</evidence>
<keyword evidence="4" id="KW-1003">Cell membrane</keyword>
<organism evidence="14 15">
    <name type="scientific">Dermatophagoides farinae</name>
    <name type="common">American house dust mite</name>
    <dbReference type="NCBI Taxonomy" id="6954"/>
    <lineage>
        <taxon>Eukaryota</taxon>
        <taxon>Metazoa</taxon>
        <taxon>Ecdysozoa</taxon>
        <taxon>Arthropoda</taxon>
        <taxon>Chelicerata</taxon>
        <taxon>Arachnida</taxon>
        <taxon>Acari</taxon>
        <taxon>Acariformes</taxon>
        <taxon>Sarcoptiformes</taxon>
        <taxon>Astigmata</taxon>
        <taxon>Psoroptidia</taxon>
        <taxon>Analgoidea</taxon>
        <taxon>Pyroglyphidae</taxon>
        <taxon>Dermatophagoidinae</taxon>
        <taxon>Dermatophagoides</taxon>
    </lineage>
</organism>
<evidence type="ECO:0000256" key="7">
    <source>
        <dbReference type="ARBA" id="ARBA00023136"/>
    </source>
</evidence>
<comment type="subcellular location">
    <subcellularLocation>
        <location evidence="2">Cell membrane</location>
        <topology evidence="2">Multi-pass membrane protein</topology>
    </subcellularLocation>
    <subcellularLocation>
        <location evidence="1">Membrane</location>
        <location evidence="1">Caveola</location>
        <topology evidence="1">Multi-pass membrane protein</topology>
    </subcellularLocation>
</comment>
<protein>
    <recommendedName>
        <fullName evidence="11">Scavenger receptor class B member 1</fullName>
    </recommendedName>
    <alternativeName>
        <fullName evidence="12">SR-BI</fullName>
    </alternativeName>
</protein>
<keyword evidence="8" id="KW-1015">Disulfide bond</keyword>
<proteinExistence type="inferred from homology"/>
<evidence type="ECO:0000256" key="10">
    <source>
        <dbReference type="ARBA" id="ARBA00023180"/>
    </source>
</evidence>
<evidence type="ECO:0000313" key="14">
    <source>
        <dbReference type="EMBL" id="KAH9530331.1"/>
    </source>
</evidence>
<name>A0A922IG93_DERFA</name>
<feature type="transmembrane region" description="Helical" evidence="13">
    <location>
        <begin position="25"/>
        <end position="44"/>
    </location>
</feature>
<comment type="similarity">
    <text evidence="3">Belongs to the CD36 family.</text>
</comment>
<evidence type="ECO:0000256" key="3">
    <source>
        <dbReference type="ARBA" id="ARBA00010532"/>
    </source>
</evidence>
<evidence type="ECO:0000256" key="5">
    <source>
        <dbReference type="ARBA" id="ARBA00022692"/>
    </source>
</evidence>
<accession>A0A922IG93</accession>
<dbReference type="PRINTS" id="PR01609">
    <property type="entry name" value="CD36FAMILY"/>
</dbReference>
<evidence type="ECO:0000256" key="1">
    <source>
        <dbReference type="ARBA" id="ARBA00004189"/>
    </source>
</evidence>
<keyword evidence="7 13" id="KW-0472">Membrane</keyword>
<feature type="transmembrane region" description="Helical" evidence="13">
    <location>
        <begin position="473"/>
        <end position="497"/>
    </location>
</feature>
<gene>
    <name evidence="14" type="primary">CD36_2</name>
    <name evidence="14" type="ORF">DERF_004144</name>
</gene>
<evidence type="ECO:0000256" key="9">
    <source>
        <dbReference type="ARBA" id="ARBA00023170"/>
    </source>
</evidence>
<dbReference type="PANTHER" id="PTHR11923:SF110">
    <property type="entry name" value="SCAVENGER RECEPTOR CLASS B MEMBER 1"/>
    <property type="match status" value="1"/>
</dbReference>
<reference evidence="14" key="2">
    <citation type="journal article" date="2022" name="Res Sq">
        <title>Comparative Genomics Reveals Insights into the Divergent Evolution of Astigmatic Mites and Household Pest Adaptations.</title>
        <authorList>
            <person name="Xiong Q."/>
            <person name="Wan A.T.-Y."/>
            <person name="Liu X.-Y."/>
            <person name="Fung C.S.-H."/>
            <person name="Xiao X."/>
            <person name="Malainual N."/>
            <person name="Hou J."/>
            <person name="Wang L."/>
            <person name="Wang M."/>
            <person name="Yang K."/>
            <person name="Cui Y."/>
            <person name="Leung E."/>
            <person name="Nong W."/>
            <person name="Shin S.-K."/>
            <person name="Au S."/>
            <person name="Jeong K.Y."/>
            <person name="Chew F.T."/>
            <person name="Hui J."/>
            <person name="Leung T.F."/>
            <person name="Tungtrongchitr A."/>
            <person name="Zhong N."/>
            <person name="Liu Z."/>
            <person name="Tsui S."/>
        </authorList>
    </citation>
    <scope>NUCLEOTIDE SEQUENCE</scope>
    <source>
        <strain evidence="14">Derf</strain>
        <tissue evidence="14">Whole organism</tissue>
    </source>
</reference>
<evidence type="ECO:0000256" key="8">
    <source>
        <dbReference type="ARBA" id="ARBA00023157"/>
    </source>
</evidence>
<keyword evidence="5 13" id="KW-0812">Transmembrane</keyword>
<dbReference type="Proteomes" id="UP000790347">
    <property type="component" value="Unassembled WGS sequence"/>
</dbReference>
<keyword evidence="9" id="KW-0675">Receptor</keyword>
<evidence type="ECO:0000256" key="13">
    <source>
        <dbReference type="SAM" id="Phobius"/>
    </source>
</evidence>
<evidence type="ECO:0000256" key="6">
    <source>
        <dbReference type="ARBA" id="ARBA00022989"/>
    </source>
</evidence>